<feature type="domain" description="Type II/III secretion system secretin-like" evidence="3">
    <location>
        <begin position="469"/>
        <end position="650"/>
    </location>
</feature>
<comment type="caution">
    <text evidence="4">The sequence shown here is derived from an EMBL/GenBank/DDBJ whole genome shotgun (WGS) entry which is preliminary data.</text>
</comment>
<name>A0A934W9D7_9BURK</name>
<protein>
    <recommendedName>
        <fullName evidence="3">Type II/III secretion system secretin-like domain-containing protein</fullName>
    </recommendedName>
</protein>
<feature type="compositionally biased region" description="Low complexity" evidence="2">
    <location>
        <begin position="185"/>
        <end position="199"/>
    </location>
</feature>
<dbReference type="InterPro" id="IPR004846">
    <property type="entry name" value="T2SS/T3SS_dom"/>
</dbReference>
<evidence type="ECO:0000313" key="4">
    <source>
        <dbReference type="EMBL" id="MBK4738745.1"/>
    </source>
</evidence>
<keyword evidence="5" id="KW-1185">Reference proteome</keyword>
<organism evidence="4 5">
    <name type="scientific">Noviherbaspirillum pedocola</name>
    <dbReference type="NCBI Taxonomy" id="2801341"/>
    <lineage>
        <taxon>Bacteria</taxon>
        <taxon>Pseudomonadati</taxon>
        <taxon>Pseudomonadota</taxon>
        <taxon>Betaproteobacteria</taxon>
        <taxon>Burkholderiales</taxon>
        <taxon>Oxalobacteraceae</taxon>
        <taxon>Noviherbaspirillum</taxon>
    </lineage>
</organism>
<dbReference type="AlphaFoldDB" id="A0A934W9D7"/>
<evidence type="ECO:0000259" key="3">
    <source>
        <dbReference type="Pfam" id="PF00263"/>
    </source>
</evidence>
<gene>
    <name evidence="4" type="ORF">JJB74_29385</name>
</gene>
<evidence type="ECO:0000256" key="1">
    <source>
        <dbReference type="RuleBase" id="RU004003"/>
    </source>
</evidence>
<dbReference type="Pfam" id="PF00263">
    <property type="entry name" value="Secretin"/>
    <property type="match status" value="1"/>
</dbReference>
<dbReference type="Proteomes" id="UP000622890">
    <property type="component" value="Unassembled WGS sequence"/>
</dbReference>
<reference evidence="4" key="1">
    <citation type="submission" date="2021-01" db="EMBL/GenBank/DDBJ databases">
        <title>Genome sequence of strain Noviherbaspirillum sp. DKR-6.</title>
        <authorList>
            <person name="Chaudhary D.K."/>
        </authorList>
    </citation>
    <scope>NUCLEOTIDE SEQUENCE</scope>
    <source>
        <strain evidence="4">DKR-6</strain>
    </source>
</reference>
<comment type="similarity">
    <text evidence="1">Belongs to the bacterial secretin family.</text>
</comment>
<accession>A0A934W9D7</accession>
<evidence type="ECO:0000313" key="5">
    <source>
        <dbReference type="Proteomes" id="UP000622890"/>
    </source>
</evidence>
<dbReference type="PROSITE" id="PS51257">
    <property type="entry name" value="PROKAR_LIPOPROTEIN"/>
    <property type="match status" value="1"/>
</dbReference>
<dbReference type="GO" id="GO:0009306">
    <property type="term" value="P:protein secretion"/>
    <property type="evidence" value="ECO:0007669"/>
    <property type="project" value="InterPro"/>
</dbReference>
<evidence type="ECO:0000256" key="2">
    <source>
        <dbReference type="SAM" id="MobiDB-lite"/>
    </source>
</evidence>
<sequence>MSMSARVVPRAPAAIALACMLLCGCAELTQGSRRASDAFEGAQTRSRQVVGTATASGKKSGEIENGRVRLLAGKYIPTQPVAAAESGAWLRDIANVSLSASSRGVPVSQVVAMLAARGVNITSELPLYSYTYSGVVNATDAQSFLKIVLGTVGLDFVVDDDRRIVVIQPLRSRTWYFNVGRRSTSYSAGSAATGGAQQSPGGGMSQPGNALASSGAGLGAAPAATSAAMGSGAGGINAMGAGSSSAQQSDGSMSVQSIDSFWQTLEAEINSRMTMLVPAAPAASVSAGSLLPGMVAPDASGARPPLPPAMLALQSSSAIGQFRATPALPPSSPESGVISYVPRRLGTYSLNPDTGAVTVQAPTWLLQSLDTYFTRIQAMYNAQISFEGQLILITNNDSTSEGLDLQGFARWVGGKYNMVASSNPLGGVTLSFPTSAGGVVGATANAPTINGPLLGISRADGLRLFNDYLEERSKYSVIQRPALATTSGVPAEFRKTTTRYYNTVSQDTAASTTTAAVATKNVLNAIELGTVLQVNPRVDMSTGMVRTQLLLTQVTQTGNQAIPQSITSGNTTQTYIANIPIVTRLKYAGETLMRDGDLIIVGGQQEDSSNLADNGLPGQNGPTILGGLTGSRNNNVSSQTYYFALQVHITKRK</sequence>
<proteinExistence type="inferred from homology"/>
<dbReference type="EMBL" id="JAEPBG010000026">
    <property type="protein sequence ID" value="MBK4738745.1"/>
    <property type="molecule type" value="Genomic_DNA"/>
</dbReference>
<feature type="region of interest" description="Disordered" evidence="2">
    <location>
        <begin position="185"/>
        <end position="210"/>
    </location>
</feature>
<dbReference type="RefSeq" id="WP_200598118.1">
    <property type="nucleotide sequence ID" value="NZ_JAEPBG010000026.1"/>
</dbReference>